<feature type="chain" id="PRO_5007893259" evidence="5">
    <location>
        <begin position="22"/>
        <end position="226"/>
    </location>
</feature>
<dbReference type="InterPro" id="IPR023296">
    <property type="entry name" value="Glyco_hydro_beta-prop_sf"/>
</dbReference>
<dbReference type="OrthoDB" id="272289at2759"/>
<keyword evidence="3 6" id="KW-0378">Hydrolase</keyword>
<dbReference type="SUPFAM" id="SSF75005">
    <property type="entry name" value="Arabinanase/levansucrase/invertase"/>
    <property type="match status" value="1"/>
</dbReference>
<dbReference type="AlphaFoldDB" id="A0A167V185"/>
<dbReference type="InterPro" id="IPR006710">
    <property type="entry name" value="Glyco_hydro_43"/>
</dbReference>
<evidence type="ECO:0000256" key="4">
    <source>
        <dbReference type="ARBA" id="ARBA00023295"/>
    </source>
</evidence>
<accession>A0A167V185</accession>
<keyword evidence="4" id="KW-0326">Glycosidase</keyword>
<dbReference type="PANTHER" id="PTHR43817:SF1">
    <property type="entry name" value="HYDROLASE, FAMILY 43, PUTATIVE (AFU_ORTHOLOGUE AFUA_3G01660)-RELATED"/>
    <property type="match status" value="1"/>
</dbReference>
<evidence type="ECO:0000256" key="5">
    <source>
        <dbReference type="SAM" id="SignalP"/>
    </source>
</evidence>
<sequence length="226" mass="25168">MRSYPLFLLCIVGLLSLLCRAFENPIKTVDGSDPFMVYQDGYYYLTTTTWTNIQISRGEANLIEATPKIIYTDTTASRCCNVWAPEIHWKSVEGAWYTSGNTWVLHSVTYYVAGSASTQDDQRIYALKSSATDIWASTWSFAGQIVIPNNDDWAIDPTVLITSAGEYLVYSSFVGSLQCLWIAEFITAVTVGDAYEISCPAYSWEDVGADVEEGPAPLYYGGKTWL</sequence>
<dbReference type="GO" id="GO:0004553">
    <property type="term" value="F:hydrolase activity, hydrolyzing O-glycosyl compounds"/>
    <property type="evidence" value="ECO:0007669"/>
    <property type="project" value="InterPro"/>
</dbReference>
<dbReference type="PANTHER" id="PTHR43817">
    <property type="entry name" value="GLYCOSYL HYDROLASE"/>
    <property type="match status" value="1"/>
</dbReference>
<evidence type="ECO:0000256" key="1">
    <source>
        <dbReference type="ARBA" id="ARBA00009865"/>
    </source>
</evidence>
<dbReference type="Proteomes" id="UP000076532">
    <property type="component" value="Unassembled WGS sequence"/>
</dbReference>
<feature type="non-terminal residue" evidence="6">
    <location>
        <position position="226"/>
    </location>
</feature>
<evidence type="ECO:0000313" key="7">
    <source>
        <dbReference type="Proteomes" id="UP000076532"/>
    </source>
</evidence>
<dbReference type="STRING" id="436010.A0A167V185"/>
<proteinExistence type="inferred from homology"/>
<keyword evidence="2 5" id="KW-0732">Signal</keyword>
<evidence type="ECO:0000313" key="6">
    <source>
        <dbReference type="EMBL" id="KZP04531.1"/>
    </source>
</evidence>
<feature type="signal peptide" evidence="5">
    <location>
        <begin position="1"/>
        <end position="21"/>
    </location>
</feature>
<dbReference type="Gene3D" id="2.115.10.20">
    <property type="entry name" value="Glycosyl hydrolase domain, family 43"/>
    <property type="match status" value="1"/>
</dbReference>
<name>A0A167V185_9AGAM</name>
<dbReference type="GO" id="GO:0005975">
    <property type="term" value="P:carbohydrate metabolic process"/>
    <property type="evidence" value="ECO:0007669"/>
    <property type="project" value="InterPro"/>
</dbReference>
<evidence type="ECO:0000256" key="3">
    <source>
        <dbReference type="ARBA" id="ARBA00022801"/>
    </source>
</evidence>
<keyword evidence="7" id="KW-1185">Reference proteome</keyword>
<evidence type="ECO:0000256" key="2">
    <source>
        <dbReference type="ARBA" id="ARBA00022729"/>
    </source>
</evidence>
<gene>
    <name evidence="6" type="ORF">FIBSPDRAFT_767286</name>
</gene>
<reference evidence="6 7" key="1">
    <citation type="journal article" date="2016" name="Mol. Biol. Evol.">
        <title>Comparative Genomics of Early-Diverging Mushroom-Forming Fungi Provides Insights into the Origins of Lignocellulose Decay Capabilities.</title>
        <authorList>
            <person name="Nagy L.G."/>
            <person name="Riley R."/>
            <person name="Tritt A."/>
            <person name="Adam C."/>
            <person name="Daum C."/>
            <person name="Floudas D."/>
            <person name="Sun H."/>
            <person name="Yadav J.S."/>
            <person name="Pangilinan J."/>
            <person name="Larsson K.H."/>
            <person name="Matsuura K."/>
            <person name="Barry K."/>
            <person name="Labutti K."/>
            <person name="Kuo R."/>
            <person name="Ohm R.A."/>
            <person name="Bhattacharya S.S."/>
            <person name="Shirouzu T."/>
            <person name="Yoshinaga Y."/>
            <person name="Martin F.M."/>
            <person name="Grigoriev I.V."/>
            <person name="Hibbett D.S."/>
        </authorList>
    </citation>
    <scope>NUCLEOTIDE SEQUENCE [LARGE SCALE GENOMIC DNA]</scope>
    <source>
        <strain evidence="6 7">CBS 109695</strain>
    </source>
</reference>
<comment type="similarity">
    <text evidence="1">Belongs to the glycosyl hydrolase 43 family.</text>
</comment>
<organism evidence="6 7">
    <name type="scientific">Athelia psychrophila</name>
    <dbReference type="NCBI Taxonomy" id="1759441"/>
    <lineage>
        <taxon>Eukaryota</taxon>
        <taxon>Fungi</taxon>
        <taxon>Dikarya</taxon>
        <taxon>Basidiomycota</taxon>
        <taxon>Agaricomycotina</taxon>
        <taxon>Agaricomycetes</taxon>
        <taxon>Agaricomycetidae</taxon>
        <taxon>Atheliales</taxon>
        <taxon>Atheliaceae</taxon>
        <taxon>Athelia</taxon>
    </lineage>
</organism>
<dbReference type="Pfam" id="PF04616">
    <property type="entry name" value="Glyco_hydro_43"/>
    <property type="match status" value="1"/>
</dbReference>
<protein>
    <submittedName>
        <fullName evidence="6">Glycoside hydrolase family 43 protein</fullName>
    </submittedName>
</protein>
<dbReference type="EMBL" id="KV417914">
    <property type="protein sequence ID" value="KZP04531.1"/>
    <property type="molecule type" value="Genomic_DNA"/>
</dbReference>